<evidence type="ECO:0000256" key="4">
    <source>
        <dbReference type="ARBA" id="ARBA00022833"/>
    </source>
</evidence>
<keyword evidence="3" id="KW-0479">Metal-binding</keyword>
<organism evidence="7 8">
    <name type="scientific">Rehmannia glutinosa</name>
    <name type="common">Chinese foxglove</name>
    <dbReference type="NCBI Taxonomy" id="99300"/>
    <lineage>
        <taxon>Eukaryota</taxon>
        <taxon>Viridiplantae</taxon>
        <taxon>Streptophyta</taxon>
        <taxon>Embryophyta</taxon>
        <taxon>Tracheophyta</taxon>
        <taxon>Spermatophyta</taxon>
        <taxon>Magnoliopsida</taxon>
        <taxon>eudicotyledons</taxon>
        <taxon>Gunneridae</taxon>
        <taxon>Pentapetalae</taxon>
        <taxon>asterids</taxon>
        <taxon>lamiids</taxon>
        <taxon>Lamiales</taxon>
        <taxon>Orobanchaceae</taxon>
        <taxon>Rehmannieae</taxon>
        <taxon>Rehmannia</taxon>
    </lineage>
</organism>
<keyword evidence="5" id="KW-0560">Oxidoreductase</keyword>
<accession>A0ABR0XVN6</accession>
<dbReference type="CDD" id="cd06572">
    <property type="entry name" value="Histidinol_dh"/>
    <property type="match status" value="1"/>
</dbReference>
<evidence type="ECO:0008006" key="9">
    <source>
        <dbReference type="Google" id="ProtNLM"/>
    </source>
</evidence>
<evidence type="ECO:0000256" key="1">
    <source>
        <dbReference type="ARBA" id="ARBA00001947"/>
    </source>
</evidence>
<keyword evidence="4" id="KW-0862">Zinc</keyword>
<name>A0ABR0XVN6_REHGL</name>
<dbReference type="InterPro" id="IPR012131">
    <property type="entry name" value="Hstdl_DH"/>
</dbReference>
<protein>
    <recommendedName>
        <fullName evidence="9">Histidinol dehydrogenase</fullName>
    </recommendedName>
</protein>
<evidence type="ECO:0000313" key="7">
    <source>
        <dbReference type="EMBL" id="KAK6163126.1"/>
    </source>
</evidence>
<keyword evidence="8" id="KW-1185">Reference proteome</keyword>
<dbReference type="SUPFAM" id="SSF53720">
    <property type="entry name" value="ALDH-like"/>
    <property type="match status" value="2"/>
</dbReference>
<comment type="pathway">
    <text evidence="2">Amino-acid biosynthesis; L-histidine biosynthesis; L-histidine from 5-phospho-alpha-D-ribose 1-diphosphate: step 9/9.</text>
</comment>
<dbReference type="Proteomes" id="UP001318860">
    <property type="component" value="Unassembled WGS sequence"/>
</dbReference>
<dbReference type="Gene3D" id="1.20.5.1300">
    <property type="match status" value="1"/>
</dbReference>
<evidence type="ECO:0000256" key="3">
    <source>
        <dbReference type="ARBA" id="ARBA00022723"/>
    </source>
</evidence>
<dbReference type="InterPro" id="IPR001692">
    <property type="entry name" value="Histidinol_DH_CS"/>
</dbReference>
<dbReference type="NCBIfam" id="TIGR00069">
    <property type="entry name" value="hisD"/>
    <property type="match status" value="1"/>
</dbReference>
<comment type="similarity">
    <text evidence="6">Belongs to the histidinol dehydrogenase family.</text>
</comment>
<dbReference type="InterPro" id="IPR016161">
    <property type="entry name" value="Ald_DH/histidinol_DH"/>
</dbReference>
<dbReference type="EMBL" id="JABTTQ020000002">
    <property type="protein sequence ID" value="KAK6163126.1"/>
    <property type="molecule type" value="Genomic_DNA"/>
</dbReference>
<reference evidence="7 8" key="1">
    <citation type="journal article" date="2021" name="Comput. Struct. Biotechnol. J.">
        <title>De novo genome assembly of the potent medicinal plant Rehmannia glutinosa using nanopore technology.</title>
        <authorList>
            <person name="Ma L."/>
            <person name="Dong C."/>
            <person name="Song C."/>
            <person name="Wang X."/>
            <person name="Zheng X."/>
            <person name="Niu Y."/>
            <person name="Chen S."/>
            <person name="Feng W."/>
        </authorList>
    </citation>
    <scope>NUCLEOTIDE SEQUENCE [LARGE SCALE GENOMIC DNA]</scope>
    <source>
        <strain evidence="7">DH-2019</strain>
    </source>
</reference>
<gene>
    <name evidence="7" type="ORF">DH2020_002967</name>
</gene>
<dbReference type="PANTHER" id="PTHR21256">
    <property type="entry name" value="HISTIDINOL DEHYDROGENASE HDH"/>
    <property type="match status" value="1"/>
</dbReference>
<evidence type="ECO:0000256" key="2">
    <source>
        <dbReference type="ARBA" id="ARBA00004940"/>
    </source>
</evidence>
<evidence type="ECO:0000256" key="6">
    <source>
        <dbReference type="RuleBase" id="RU004175"/>
    </source>
</evidence>
<dbReference type="Pfam" id="PF00815">
    <property type="entry name" value="Histidinol_dh"/>
    <property type="match status" value="2"/>
</dbReference>
<evidence type="ECO:0000256" key="5">
    <source>
        <dbReference type="ARBA" id="ARBA00023002"/>
    </source>
</evidence>
<dbReference type="Gene3D" id="3.40.50.1980">
    <property type="entry name" value="Nitrogenase molybdenum iron protein domain"/>
    <property type="match status" value="2"/>
</dbReference>
<dbReference type="PRINTS" id="PR00083">
    <property type="entry name" value="HOLDHDRGNASE"/>
</dbReference>
<proteinExistence type="inferred from homology"/>
<evidence type="ECO:0000313" key="8">
    <source>
        <dbReference type="Proteomes" id="UP001318860"/>
    </source>
</evidence>
<comment type="caution">
    <text evidence="7">The sequence shown here is derived from an EMBL/GenBank/DDBJ whole genome shotgun (WGS) entry which is preliminary data.</text>
</comment>
<comment type="cofactor">
    <cofactor evidence="1">
        <name>Zn(2+)</name>
        <dbReference type="ChEBI" id="CHEBI:29105"/>
    </cofactor>
</comment>
<dbReference type="PANTHER" id="PTHR21256:SF2">
    <property type="entry name" value="HISTIDINE BIOSYNTHESIS TRIFUNCTIONAL PROTEIN"/>
    <property type="match status" value="1"/>
</dbReference>
<sequence length="502" mass="54954">MVLLFIVGSFHCTTNCSMKSYKLSDLTRTEVDSLKARPRIDFQSIFNVVSVDPACLFSPLLMTWSRGDAAVKDYTVRFDKVQLDSIVENVNDVPDPVVSVQEAFDVAYNNIFAFHAAQKPVEKFVENMEGVRCKRVARSISSVGLYVPGGTAVLPSTALMLSVPAQIAGCKTIVLATPPAQDGSICKEVLYCAKKAGVTHILKAGGAQVRVQYTRDVYAVCEDTLSYVLKLGDIVCRQFQLWHGELNLAPSLTMLCSLEKYDFRVEKIYGPGNQYVTAAKMILQNSEAMISIDMPAGPSEVLVIADKHASPVHVAADLLSQAEHGPDSQVVLVVAGEGVDINAIEDEIDKQCNSLPRGNFASRALSHSFTVYARDMVEAIAFSNLYAPEHLIINVEDAEKWESFVENAGSVFLGQWTPESVGDYASGTNHVLPTYGYARMYGGVSLDSFLKYITVQSLTEEGLRNLGPYVATMAEVEGLDAHKRAVTLRLQDIEARQVSNLR</sequence>
<dbReference type="PROSITE" id="PS00611">
    <property type="entry name" value="HISOL_DEHYDROGENASE"/>
    <property type="match status" value="1"/>
</dbReference>